<dbReference type="GO" id="GO:0005856">
    <property type="term" value="C:cytoskeleton"/>
    <property type="evidence" value="ECO:0007669"/>
    <property type="project" value="UniProtKB-SubCell"/>
</dbReference>
<keyword evidence="5" id="KW-0009">Actin-binding</keyword>
<keyword evidence="3" id="KW-0963">Cytoplasm</keyword>
<evidence type="ECO:0000256" key="2">
    <source>
        <dbReference type="ARBA" id="ARBA00006993"/>
    </source>
</evidence>
<dbReference type="PANTHER" id="PTHR12902">
    <property type="entry name" value="WASP-1"/>
    <property type="match status" value="1"/>
</dbReference>
<comment type="similarity">
    <text evidence="2">Belongs to the SCAR/WAVE family.</text>
</comment>
<accession>A0A9Q0YQM8</accession>
<dbReference type="EMBL" id="JAIZAY010000016">
    <property type="protein sequence ID" value="KAJ8026800.1"/>
    <property type="molecule type" value="Genomic_DNA"/>
</dbReference>
<sequence length="99" mass="11295">MPLIKREVIPIFLSRQLNTQGAEYELESVTNKTLSNVVLQLSSLSKHAEDIFGELYNEADSICKRSCELQERIDKLSNKVTKLDATKDDRLVPRGSRKM</sequence>
<dbReference type="InterPro" id="IPR028288">
    <property type="entry name" value="SCAR/WAVE_fam"/>
</dbReference>
<keyword evidence="4" id="KW-0597">Phosphoprotein</keyword>
<proteinExistence type="inferred from homology"/>
<dbReference type="FunFam" id="1.20.5.340:FF:000012">
    <property type="entry name" value="Wiskott-Aldrich syndrome protein family member 1"/>
    <property type="match status" value="1"/>
</dbReference>
<gene>
    <name evidence="7" type="ORF">HOLleu_31742</name>
</gene>
<evidence type="ECO:0000256" key="6">
    <source>
        <dbReference type="ARBA" id="ARBA00023212"/>
    </source>
</evidence>
<dbReference type="PANTHER" id="PTHR12902:SF1">
    <property type="entry name" value="WISKOTT-ALDRICH SYNDROME PROTEIN FAMILY MEMBER"/>
    <property type="match status" value="1"/>
</dbReference>
<comment type="caution">
    <text evidence="7">The sequence shown here is derived from an EMBL/GenBank/DDBJ whole genome shotgun (WGS) entry which is preliminary data.</text>
</comment>
<reference evidence="7" key="1">
    <citation type="submission" date="2021-10" db="EMBL/GenBank/DDBJ databases">
        <title>Tropical sea cucumber genome reveals ecological adaptation and Cuvierian tubules defense mechanism.</title>
        <authorList>
            <person name="Chen T."/>
        </authorList>
    </citation>
    <scope>NUCLEOTIDE SEQUENCE</scope>
    <source>
        <strain evidence="7">Nanhai2018</strain>
        <tissue evidence="7">Muscle</tissue>
    </source>
</reference>
<protein>
    <submittedName>
        <fullName evidence="7">Wiskott-Aldrich syndrome protein family member 3</fullName>
    </submittedName>
</protein>
<dbReference type="GO" id="GO:2000601">
    <property type="term" value="P:positive regulation of Arp2/3 complex-mediated actin nucleation"/>
    <property type="evidence" value="ECO:0007669"/>
    <property type="project" value="TreeGrafter"/>
</dbReference>
<dbReference type="GO" id="GO:0030036">
    <property type="term" value="P:actin cytoskeleton organization"/>
    <property type="evidence" value="ECO:0007669"/>
    <property type="project" value="InterPro"/>
</dbReference>
<evidence type="ECO:0000256" key="3">
    <source>
        <dbReference type="ARBA" id="ARBA00022490"/>
    </source>
</evidence>
<evidence type="ECO:0000256" key="5">
    <source>
        <dbReference type="ARBA" id="ARBA00023203"/>
    </source>
</evidence>
<dbReference type="GO" id="GO:0003779">
    <property type="term" value="F:actin binding"/>
    <property type="evidence" value="ECO:0007669"/>
    <property type="project" value="UniProtKB-KW"/>
</dbReference>
<dbReference type="AlphaFoldDB" id="A0A9Q0YQM8"/>
<evidence type="ECO:0000256" key="4">
    <source>
        <dbReference type="ARBA" id="ARBA00022553"/>
    </source>
</evidence>
<evidence type="ECO:0000313" key="7">
    <source>
        <dbReference type="EMBL" id="KAJ8026800.1"/>
    </source>
</evidence>
<evidence type="ECO:0000256" key="1">
    <source>
        <dbReference type="ARBA" id="ARBA00004245"/>
    </source>
</evidence>
<dbReference type="GO" id="GO:0034237">
    <property type="term" value="F:protein kinase A regulatory subunit binding"/>
    <property type="evidence" value="ECO:0007669"/>
    <property type="project" value="TreeGrafter"/>
</dbReference>
<comment type="subcellular location">
    <subcellularLocation>
        <location evidence="1">Cytoplasm</location>
        <location evidence="1">Cytoskeleton</location>
    </subcellularLocation>
</comment>
<organism evidence="7 8">
    <name type="scientific">Holothuria leucospilota</name>
    <name type="common">Black long sea cucumber</name>
    <name type="synonym">Mertensiothuria leucospilota</name>
    <dbReference type="NCBI Taxonomy" id="206669"/>
    <lineage>
        <taxon>Eukaryota</taxon>
        <taxon>Metazoa</taxon>
        <taxon>Echinodermata</taxon>
        <taxon>Eleutherozoa</taxon>
        <taxon>Echinozoa</taxon>
        <taxon>Holothuroidea</taxon>
        <taxon>Aspidochirotacea</taxon>
        <taxon>Aspidochirotida</taxon>
        <taxon>Holothuriidae</taxon>
        <taxon>Holothuria</taxon>
    </lineage>
</organism>
<dbReference type="Proteomes" id="UP001152320">
    <property type="component" value="Chromosome 16"/>
</dbReference>
<keyword evidence="6" id="KW-0206">Cytoskeleton</keyword>
<dbReference type="OrthoDB" id="1060785at2759"/>
<keyword evidence="8" id="KW-1185">Reference proteome</keyword>
<dbReference type="Gene3D" id="1.20.5.340">
    <property type="match status" value="1"/>
</dbReference>
<name>A0A9Q0YQM8_HOLLE</name>
<dbReference type="GO" id="GO:0031209">
    <property type="term" value="C:SCAR complex"/>
    <property type="evidence" value="ECO:0007669"/>
    <property type="project" value="TreeGrafter"/>
</dbReference>
<dbReference type="GO" id="GO:0071933">
    <property type="term" value="F:Arp2/3 complex binding"/>
    <property type="evidence" value="ECO:0007669"/>
    <property type="project" value="TreeGrafter"/>
</dbReference>
<evidence type="ECO:0000313" key="8">
    <source>
        <dbReference type="Proteomes" id="UP001152320"/>
    </source>
</evidence>